<evidence type="ECO:0000256" key="7">
    <source>
        <dbReference type="ARBA" id="ARBA00022777"/>
    </source>
</evidence>
<dbReference type="EC" id="2.7.1.107" evidence="14"/>
<sequence>MQTVAILYNPQSGDGDKQSLIAEVQDYLHSKGLTEDKVSLIGTESAQHAFDMAKYATQAGVDLIVTMGGDGTINKIAAGIYEGGGTAVLGIIPAGTVNNFAKALQIPRERSAAIKNLLEGKPKAIDLAQVNDEYMISSLTLGILADIAVDVKQEEKRQFGALAFLKNAFKIIRRNRNYYLTLLTEGTELKVKTKLLLITMTSSVAGQVNFDRDAKPDDGLMSIYLMSDFRFWRVLRYLPSFVRGDFAKHSDIKHFRTSRLQISQYKHRKSQKARTRVDGDKSQYLPISLEVLPSAISVMVPENTHS</sequence>
<dbReference type="KEGG" id="smen:SAMEA4412692_0483"/>
<dbReference type="GO" id="GO:0005886">
    <property type="term" value="C:plasma membrane"/>
    <property type="evidence" value="ECO:0007669"/>
    <property type="project" value="TreeGrafter"/>
</dbReference>
<dbReference type="GO" id="GO:0046872">
    <property type="term" value="F:metal ion binding"/>
    <property type="evidence" value="ECO:0007669"/>
    <property type="project" value="UniProtKB-KW"/>
</dbReference>
<evidence type="ECO:0000256" key="4">
    <source>
        <dbReference type="ARBA" id="ARBA00022679"/>
    </source>
</evidence>
<organism evidence="14 15">
    <name type="scientific">Streptococcus merionis</name>
    <dbReference type="NCBI Taxonomy" id="400065"/>
    <lineage>
        <taxon>Bacteria</taxon>
        <taxon>Bacillati</taxon>
        <taxon>Bacillota</taxon>
        <taxon>Bacilli</taxon>
        <taxon>Lactobacillales</taxon>
        <taxon>Streptococcaceae</taxon>
        <taxon>Streptococcus</taxon>
    </lineage>
</organism>
<dbReference type="GO" id="GO:0005524">
    <property type="term" value="F:ATP binding"/>
    <property type="evidence" value="ECO:0007669"/>
    <property type="project" value="UniProtKB-KW"/>
</dbReference>
<evidence type="ECO:0000256" key="10">
    <source>
        <dbReference type="ARBA" id="ARBA00023098"/>
    </source>
</evidence>
<dbReference type="InterPro" id="IPR005218">
    <property type="entry name" value="Diacylglycerol/lipid_kinase"/>
</dbReference>
<evidence type="ECO:0000256" key="5">
    <source>
        <dbReference type="ARBA" id="ARBA00022723"/>
    </source>
</evidence>
<dbReference type="OrthoDB" id="142078at2"/>
<dbReference type="SUPFAM" id="SSF111331">
    <property type="entry name" value="NAD kinase/diacylglycerol kinase-like"/>
    <property type="match status" value="1"/>
</dbReference>
<protein>
    <submittedName>
        <fullName evidence="14">Diacylglycerol kinase</fullName>
        <ecNumber evidence="14">2.7.1.107</ecNumber>
    </submittedName>
</protein>
<dbReference type="GO" id="GO:0008654">
    <property type="term" value="P:phospholipid biosynthetic process"/>
    <property type="evidence" value="ECO:0007669"/>
    <property type="project" value="UniProtKB-KW"/>
</dbReference>
<evidence type="ECO:0000313" key="14">
    <source>
        <dbReference type="EMBL" id="SNU87022.1"/>
    </source>
</evidence>
<evidence type="ECO:0000256" key="3">
    <source>
        <dbReference type="ARBA" id="ARBA00022516"/>
    </source>
</evidence>
<keyword evidence="5" id="KW-0479">Metal-binding</keyword>
<dbReference type="EMBL" id="LT906439">
    <property type="protein sequence ID" value="SNU87022.1"/>
    <property type="molecule type" value="Genomic_DNA"/>
</dbReference>
<reference evidence="14 15" key="1">
    <citation type="submission" date="2017-06" db="EMBL/GenBank/DDBJ databases">
        <authorList>
            <consortium name="Pathogen Informatics"/>
        </authorList>
    </citation>
    <scope>NUCLEOTIDE SEQUENCE [LARGE SCALE GENOMIC DNA]</scope>
    <source>
        <strain evidence="14 15">NCTC13788</strain>
    </source>
</reference>
<keyword evidence="6" id="KW-0547">Nucleotide-binding</keyword>
<evidence type="ECO:0000256" key="1">
    <source>
        <dbReference type="ARBA" id="ARBA00001946"/>
    </source>
</evidence>
<feature type="domain" description="DAGKc" evidence="13">
    <location>
        <begin position="1"/>
        <end position="134"/>
    </location>
</feature>
<comment type="cofactor">
    <cofactor evidence="1">
        <name>Mg(2+)</name>
        <dbReference type="ChEBI" id="CHEBI:18420"/>
    </cofactor>
</comment>
<dbReference type="eggNOG" id="COG1597">
    <property type="taxonomic scope" value="Bacteria"/>
</dbReference>
<keyword evidence="9" id="KW-0460">Magnesium</keyword>
<keyword evidence="4 14" id="KW-0808">Transferase</keyword>
<dbReference type="PANTHER" id="PTHR12358">
    <property type="entry name" value="SPHINGOSINE KINASE"/>
    <property type="match status" value="1"/>
</dbReference>
<evidence type="ECO:0000256" key="11">
    <source>
        <dbReference type="ARBA" id="ARBA00023209"/>
    </source>
</evidence>
<accession>A0A239SP35</accession>
<dbReference type="InterPro" id="IPR001206">
    <property type="entry name" value="Diacylglycerol_kinase_cat_dom"/>
</dbReference>
<dbReference type="InterPro" id="IPR050187">
    <property type="entry name" value="Lipid_Phosphate_FormReg"/>
</dbReference>
<keyword evidence="7 14" id="KW-0418">Kinase</keyword>
<keyword evidence="8" id="KW-0067">ATP-binding</keyword>
<keyword evidence="10" id="KW-0443">Lipid metabolism</keyword>
<dbReference type="Pfam" id="PF00781">
    <property type="entry name" value="DAGK_cat"/>
    <property type="match status" value="1"/>
</dbReference>
<name>A0A239SP35_9STRE</name>
<evidence type="ECO:0000313" key="15">
    <source>
        <dbReference type="Proteomes" id="UP000215185"/>
    </source>
</evidence>
<proteinExistence type="inferred from homology"/>
<evidence type="ECO:0000256" key="8">
    <source>
        <dbReference type="ARBA" id="ARBA00022840"/>
    </source>
</evidence>
<dbReference type="RefSeq" id="WP_018373735.1">
    <property type="nucleotide sequence ID" value="NZ_LT906439.1"/>
</dbReference>
<keyword evidence="11" id="KW-0594">Phospholipid biosynthesis</keyword>
<dbReference type="STRING" id="1123308.GCA_000380085_01179"/>
<dbReference type="NCBIfam" id="TIGR00147">
    <property type="entry name" value="YegS/Rv2252/BmrU family lipid kinase"/>
    <property type="match status" value="1"/>
</dbReference>
<evidence type="ECO:0000256" key="9">
    <source>
        <dbReference type="ARBA" id="ARBA00022842"/>
    </source>
</evidence>
<dbReference type="Gene3D" id="3.40.50.10330">
    <property type="entry name" value="Probable inorganic polyphosphate/atp-NAD kinase, domain 1"/>
    <property type="match status" value="1"/>
</dbReference>
<dbReference type="PROSITE" id="PS50146">
    <property type="entry name" value="DAGK"/>
    <property type="match status" value="1"/>
</dbReference>
<dbReference type="AlphaFoldDB" id="A0A239SP35"/>
<dbReference type="InterPro" id="IPR045540">
    <property type="entry name" value="YegS/DAGK_C"/>
</dbReference>
<dbReference type="Gene3D" id="2.60.200.40">
    <property type="match status" value="1"/>
</dbReference>
<evidence type="ECO:0000256" key="6">
    <source>
        <dbReference type="ARBA" id="ARBA00022741"/>
    </source>
</evidence>
<comment type="similarity">
    <text evidence="2">Belongs to the diacylglycerol/lipid kinase family.</text>
</comment>
<evidence type="ECO:0000256" key="2">
    <source>
        <dbReference type="ARBA" id="ARBA00005983"/>
    </source>
</evidence>
<dbReference type="SMART" id="SM00046">
    <property type="entry name" value="DAGKc"/>
    <property type="match status" value="1"/>
</dbReference>
<evidence type="ECO:0000259" key="13">
    <source>
        <dbReference type="PROSITE" id="PS50146"/>
    </source>
</evidence>
<dbReference type="PANTHER" id="PTHR12358:SF106">
    <property type="entry name" value="LIPID KINASE YEGS"/>
    <property type="match status" value="1"/>
</dbReference>
<evidence type="ECO:0000256" key="12">
    <source>
        <dbReference type="ARBA" id="ARBA00023264"/>
    </source>
</evidence>
<dbReference type="Pfam" id="PF19279">
    <property type="entry name" value="YegS_C"/>
    <property type="match status" value="1"/>
</dbReference>
<keyword evidence="15" id="KW-1185">Reference proteome</keyword>
<dbReference type="GO" id="GO:0004143">
    <property type="term" value="F:ATP-dependent diacylglycerol kinase activity"/>
    <property type="evidence" value="ECO:0007669"/>
    <property type="project" value="UniProtKB-EC"/>
</dbReference>
<gene>
    <name evidence="14" type="primary">dagK_2</name>
    <name evidence="14" type="ORF">SAMEA4412692_00483</name>
</gene>
<keyword evidence="12" id="KW-1208">Phospholipid metabolism</keyword>
<dbReference type="InterPro" id="IPR017438">
    <property type="entry name" value="ATP-NAD_kinase_N"/>
</dbReference>
<keyword evidence="3" id="KW-0444">Lipid biosynthesis</keyword>
<dbReference type="InterPro" id="IPR016064">
    <property type="entry name" value="NAD/diacylglycerol_kinase_sf"/>
</dbReference>
<dbReference type="Proteomes" id="UP000215185">
    <property type="component" value="Chromosome 1"/>
</dbReference>